<dbReference type="STRING" id="391587.KAOT1_08949"/>
<feature type="domain" description="Peptidase S54 rhomboid" evidence="8">
    <location>
        <begin position="41"/>
        <end position="180"/>
    </location>
</feature>
<dbReference type="RefSeq" id="WP_007094352.1">
    <property type="nucleotide sequence ID" value="NZ_DS544873.1"/>
</dbReference>
<evidence type="ECO:0000256" key="7">
    <source>
        <dbReference type="SAM" id="Phobius"/>
    </source>
</evidence>
<dbReference type="InterPro" id="IPR050925">
    <property type="entry name" value="Rhomboid_protease_S54"/>
</dbReference>
<evidence type="ECO:0000256" key="6">
    <source>
        <dbReference type="ARBA" id="ARBA00023136"/>
    </source>
</evidence>
<keyword evidence="6 7" id="KW-0472">Membrane</keyword>
<evidence type="ECO:0000259" key="8">
    <source>
        <dbReference type="Pfam" id="PF01694"/>
    </source>
</evidence>
<comment type="subcellular location">
    <subcellularLocation>
        <location evidence="1">Membrane</location>
        <topology evidence="1">Multi-pass membrane protein</topology>
    </subcellularLocation>
</comment>
<evidence type="ECO:0000256" key="1">
    <source>
        <dbReference type="ARBA" id="ARBA00004141"/>
    </source>
</evidence>
<feature type="transmembrane region" description="Helical" evidence="7">
    <location>
        <begin position="83"/>
        <end position="100"/>
    </location>
</feature>
<keyword evidence="5 7" id="KW-1133">Transmembrane helix</keyword>
<dbReference type="PANTHER" id="PTHR43731">
    <property type="entry name" value="RHOMBOID PROTEASE"/>
    <property type="match status" value="1"/>
</dbReference>
<evidence type="ECO:0000256" key="5">
    <source>
        <dbReference type="ARBA" id="ARBA00022989"/>
    </source>
</evidence>
<gene>
    <name evidence="9" type="ORF">KAOT1_08949</name>
</gene>
<evidence type="ECO:0000256" key="4">
    <source>
        <dbReference type="ARBA" id="ARBA00022801"/>
    </source>
</evidence>
<evidence type="ECO:0000313" key="9">
    <source>
        <dbReference type="EMBL" id="EDP94929.1"/>
    </source>
</evidence>
<feature type="transmembrane region" description="Helical" evidence="7">
    <location>
        <begin position="59"/>
        <end position="77"/>
    </location>
</feature>
<dbReference type="PANTHER" id="PTHR43731:SF14">
    <property type="entry name" value="PRESENILIN-ASSOCIATED RHOMBOID-LIKE PROTEIN, MITOCHONDRIAL"/>
    <property type="match status" value="1"/>
</dbReference>
<feature type="transmembrane region" description="Helical" evidence="7">
    <location>
        <begin position="132"/>
        <end position="152"/>
    </location>
</feature>
<proteinExistence type="inferred from homology"/>
<feature type="transmembrane region" description="Helical" evidence="7">
    <location>
        <begin position="187"/>
        <end position="204"/>
    </location>
</feature>
<dbReference type="AlphaFoldDB" id="A9E7T2"/>
<accession>A9E7T2</accession>
<feature type="transmembrane region" description="Helical" evidence="7">
    <location>
        <begin position="107"/>
        <end position="126"/>
    </location>
</feature>
<dbReference type="eggNOG" id="COG0705">
    <property type="taxonomic scope" value="Bacteria"/>
</dbReference>
<name>A9E7T2_9FLAO</name>
<evidence type="ECO:0000256" key="2">
    <source>
        <dbReference type="ARBA" id="ARBA00009045"/>
    </source>
</evidence>
<sequence>MNLELVTIGVIVANVLVSLKGFDDYAFRSKYMFNVGAIHRGEHLRMITSAFLHADMQHLAFNMITLFFFANTVIFELGATNFLLIYLGSLLLGSLFSFYFHKNEYHYSALGASGAVSGILFSAILLRPHMMINFIIPGYVFAVGYLLFSIYGMKKRTGNIGHDAHFGGAVAGFIITLALRKELLFEQTWIVIAMAVPIIALFVLNKMGKI</sequence>
<dbReference type="HOGENOM" id="CLU_055068_9_1_10"/>
<dbReference type="Pfam" id="PF01694">
    <property type="entry name" value="Rhomboid"/>
    <property type="match status" value="1"/>
</dbReference>
<comment type="caution">
    <text evidence="9">The sequence shown here is derived from an EMBL/GenBank/DDBJ whole genome shotgun (WGS) entry which is preliminary data.</text>
</comment>
<organism evidence="9 10">
    <name type="scientific">Kordia algicida OT-1</name>
    <dbReference type="NCBI Taxonomy" id="391587"/>
    <lineage>
        <taxon>Bacteria</taxon>
        <taxon>Pseudomonadati</taxon>
        <taxon>Bacteroidota</taxon>
        <taxon>Flavobacteriia</taxon>
        <taxon>Flavobacteriales</taxon>
        <taxon>Flavobacteriaceae</taxon>
        <taxon>Kordia</taxon>
    </lineage>
</organism>
<dbReference type="GO" id="GO:0004252">
    <property type="term" value="F:serine-type endopeptidase activity"/>
    <property type="evidence" value="ECO:0007669"/>
    <property type="project" value="InterPro"/>
</dbReference>
<dbReference type="InterPro" id="IPR035952">
    <property type="entry name" value="Rhomboid-like_sf"/>
</dbReference>
<comment type="similarity">
    <text evidence="2">Belongs to the peptidase S54 family.</text>
</comment>
<keyword evidence="4" id="KW-0378">Hydrolase</keyword>
<keyword evidence="10" id="KW-1185">Reference proteome</keyword>
<dbReference type="SUPFAM" id="SSF144091">
    <property type="entry name" value="Rhomboid-like"/>
    <property type="match status" value="1"/>
</dbReference>
<feature type="transmembrane region" description="Helical" evidence="7">
    <location>
        <begin position="164"/>
        <end position="181"/>
    </location>
</feature>
<dbReference type="EMBL" id="ABIB01000012">
    <property type="protein sequence ID" value="EDP94929.1"/>
    <property type="molecule type" value="Genomic_DNA"/>
</dbReference>
<keyword evidence="3 7" id="KW-0812">Transmembrane</keyword>
<feature type="transmembrane region" description="Helical" evidence="7">
    <location>
        <begin position="6"/>
        <end position="22"/>
    </location>
</feature>
<evidence type="ECO:0000313" key="10">
    <source>
        <dbReference type="Proteomes" id="UP000002945"/>
    </source>
</evidence>
<dbReference type="GO" id="GO:0016020">
    <property type="term" value="C:membrane"/>
    <property type="evidence" value="ECO:0007669"/>
    <property type="project" value="UniProtKB-SubCell"/>
</dbReference>
<evidence type="ECO:0000256" key="3">
    <source>
        <dbReference type="ARBA" id="ARBA00022692"/>
    </source>
</evidence>
<dbReference type="Gene3D" id="1.20.1540.10">
    <property type="entry name" value="Rhomboid-like"/>
    <property type="match status" value="1"/>
</dbReference>
<dbReference type="InterPro" id="IPR022764">
    <property type="entry name" value="Peptidase_S54_rhomboid_dom"/>
</dbReference>
<dbReference type="OrthoDB" id="9807874at2"/>
<reference evidence="9 10" key="1">
    <citation type="journal article" date="2011" name="J. Bacteriol.">
        <title>Genome sequence of the algicidal bacterium Kordia algicida OT-1.</title>
        <authorList>
            <person name="Lee H.S."/>
            <person name="Kang S.G."/>
            <person name="Kwon K.K."/>
            <person name="Lee J.H."/>
            <person name="Kim S.J."/>
        </authorList>
    </citation>
    <scope>NUCLEOTIDE SEQUENCE [LARGE SCALE GENOMIC DNA]</scope>
    <source>
        <strain evidence="9 10">OT-1</strain>
    </source>
</reference>
<protein>
    <recommendedName>
        <fullName evidence="8">Peptidase S54 rhomboid domain-containing protein</fullName>
    </recommendedName>
</protein>
<dbReference type="Proteomes" id="UP000002945">
    <property type="component" value="Unassembled WGS sequence"/>
</dbReference>